<accession>A0ACC2SSW6</accession>
<dbReference type="Proteomes" id="UP001165960">
    <property type="component" value="Unassembled WGS sequence"/>
</dbReference>
<sequence length="66" mass="7448">MYAHLKTAKHARKEDTELTAQLLAPRMAKPAKAVGKEETQEENINSELRLVLVPFVPICDRNYGIV</sequence>
<comment type="caution">
    <text evidence="1">The sequence shown here is derived from an EMBL/GenBank/DDBJ whole genome shotgun (WGS) entry which is preliminary data.</text>
</comment>
<evidence type="ECO:0000313" key="1">
    <source>
        <dbReference type="EMBL" id="KAJ9065479.1"/>
    </source>
</evidence>
<reference evidence="1" key="1">
    <citation type="submission" date="2022-04" db="EMBL/GenBank/DDBJ databases">
        <title>Genome of the entomopathogenic fungus Entomophthora muscae.</title>
        <authorList>
            <person name="Elya C."/>
            <person name="Lovett B.R."/>
            <person name="Lee E."/>
            <person name="Macias A.M."/>
            <person name="Hajek A.E."/>
            <person name="De Bivort B.L."/>
            <person name="Kasson M.T."/>
            <person name="De Fine Licht H.H."/>
            <person name="Stajich J.E."/>
        </authorList>
    </citation>
    <scope>NUCLEOTIDE SEQUENCE</scope>
    <source>
        <strain evidence="1">Berkeley</strain>
    </source>
</reference>
<dbReference type="EMBL" id="QTSX02004346">
    <property type="protein sequence ID" value="KAJ9065479.1"/>
    <property type="molecule type" value="Genomic_DNA"/>
</dbReference>
<name>A0ACC2SSW6_9FUNG</name>
<gene>
    <name evidence="1" type="ORF">DSO57_1019221</name>
</gene>
<keyword evidence="2" id="KW-1185">Reference proteome</keyword>
<organism evidence="1 2">
    <name type="scientific">Entomophthora muscae</name>
    <dbReference type="NCBI Taxonomy" id="34485"/>
    <lineage>
        <taxon>Eukaryota</taxon>
        <taxon>Fungi</taxon>
        <taxon>Fungi incertae sedis</taxon>
        <taxon>Zoopagomycota</taxon>
        <taxon>Entomophthoromycotina</taxon>
        <taxon>Entomophthoromycetes</taxon>
        <taxon>Entomophthorales</taxon>
        <taxon>Entomophthoraceae</taxon>
        <taxon>Entomophthora</taxon>
    </lineage>
</organism>
<proteinExistence type="predicted"/>
<evidence type="ECO:0000313" key="2">
    <source>
        <dbReference type="Proteomes" id="UP001165960"/>
    </source>
</evidence>
<protein>
    <submittedName>
        <fullName evidence="1">Uncharacterized protein</fullName>
    </submittedName>
</protein>